<evidence type="ECO:0000313" key="1">
    <source>
        <dbReference type="EMBL" id="OIW33289.1"/>
    </source>
</evidence>
<gene>
    <name evidence="1" type="ORF">CONLIGDRAFT_711208</name>
</gene>
<evidence type="ECO:0008006" key="3">
    <source>
        <dbReference type="Google" id="ProtNLM"/>
    </source>
</evidence>
<dbReference type="CDD" id="cd11577">
    <property type="entry name" value="GH71"/>
    <property type="match status" value="1"/>
</dbReference>
<reference evidence="1 2" key="1">
    <citation type="submission" date="2016-10" db="EMBL/GenBank/DDBJ databases">
        <title>Draft genome sequence of Coniochaeta ligniaria NRRL30616, a lignocellulolytic fungus for bioabatement of inhibitors in plant biomass hydrolysates.</title>
        <authorList>
            <consortium name="DOE Joint Genome Institute"/>
            <person name="Jimenez D.J."/>
            <person name="Hector R.E."/>
            <person name="Riley R."/>
            <person name="Sun H."/>
            <person name="Grigoriev I.V."/>
            <person name="Van Elsas J.D."/>
            <person name="Nichols N.N."/>
        </authorList>
    </citation>
    <scope>NUCLEOTIDE SEQUENCE [LARGE SCALE GENOMIC DNA]</scope>
    <source>
        <strain evidence="1 2">NRRL 30616</strain>
    </source>
</reference>
<dbReference type="InterPro" id="IPR005197">
    <property type="entry name" value="Glyco_hydro_71"/>
</dbReference>
<sequence>MSQWVIRRVNFDAACVGNTGGWSQADWTSEIQLAQLVGIDAFALNIAANDSNNTPQLANAFAAAGSKGFQLFFSFDYAGHGPWAQGDVMALIKQYGSAGTYFKRNGKPFVSTFEGPDNAADWVNIKAQTGCFLIPDWSSYGAAAALQLANGVADGLFNWAAWAWGGGAMNTYVDASYMQFLNGKPYMMPVSPWFYTNLPQYDKNWMWSTMTLDLWEQRWIEVLTASPQPDYIEIISWNDFGESHYIAGVRPSPPFNDPSVTKKPPVDYVTGMSHDGWRAQLSAWIQLYKTGTASIKQEFVTTAYLLNSVNNCKDGGTSVNTASQLQFEYPPSAVLNSAFLSYTAVLGSSADVTVIIGGTALATGWTTKPANGVGVYHGTVNIGTHTGSVQVQLRRNNNVIATINGKSIGACAANGYATFNPYSDVAVVPGSISATASVVGQVCTAGTGAQGFATICSITCAYGYCPIGACVCTQIGPQKTYPTATTLTGYAKSDPNYAGLCSWCYTFGFASQVSAWCSSTQQPTSSPLISPFLPFVCTAGKSNGAVAAPSVDNLCAFTCAHGYCPLSLCLCSSTGALLIAPGSSGVGKGVGAAAQYADNQALSDLCAFACNNGFCPFDTCYPGAVFSGEVAGSDQPWYKINCSHGTLVSDVLYTGPQRWADADAEPAWQEALSFFQDYKNAHPPVTGGGHTTYNGAELSQIIMDHLHATSDRLCQFVPNDACNTIVPCDDQFPEGATGVSTPAGYMITNSFANIHMLIDEMYNAINDAVQEGNGLTTEVVDDFVMGGQAANLALQLDIVGLLFSLVAAPFWNSWLKNSMGTSYRNWENTAGTLKDALDGIVSNGLDYIKDSLESLDGVSKALAFQALITSMGEGMIKTLNSNAALLFDGKNTSTLNGLLTGGSAAANSLHISPAEMTNNFYKAMVVITMPVAWAANALPTAVVVWFTGKGMGNGNSDITTCNGAEAAASGLLDSLVLGNDVPARFVCDTATDTPYWLGYIGRNCDWLPPSKVGNTWDCGPDASLVQGPTGIGNVDGTKFGGLTMEDLLISSLKAFRNNGNKNGWSAVDPKNQAVVADVADSGVQAAGVFSAPFCSYVEAMTNFKNTVAYNEPRSANWPCN</sequence>
<protein>
    <recommendedName>
        <fullName evidence="3">Glycoside hydrolase</fullName>
    </recommendedName>
</protein>
<keyword evidence="2" id="KW-1185">Reference proteome</keyword>
<dbReference type="EMBL" id="KV875094">
    <property type="protein sequence ID" value="OIW33289.1"/>
    <property type="molecule type" value="Genomic_DNA"/>
</dbReference>
<organism evidence="1 2">
    <name type="scientific">Coniochaeta ligniaria NRRL 30616</name>
    <dbReference type="NCBI Taxonomy" id="1408157"/>
    <lineage>
        <taxon>Eukaryota</taxon>
        <taxon>Fungi</taxon>
        <taxon>Dikarya</taxon>
        <taxon>Ascomycota</taxon>
        <taxon>Pezizomycotina</taxon>
        <taxon>Sordariomycetes</taxon>
        <taxon>Sordariomycetidae</taxon>
        <taxon>Coniochaetales</taxon>
        <taxon>Coniochaetaceae</taxon>
        <taxon>Coniochaeta</taxon>
    </lineage>
</organism>
<evidence type="ECO:0000313" key="2">
    <source>
        <dbReference type="Proteomes" id="UP000182658"/>
    </source>
</evidence>
<accession>A0A1J7JIU1</accession>
<proteinExistence type="predicted"/>
<dbReference type="OrthoDB" id="1046782at2759"/>
<dbReference type="Gene3D" id="3.20.20.80">
    <property type="entry name" value="Glycosidases"/>
    <property type="match status" value="1"/>
</dbReference>
<dbReference type="InParanoid" id="A0A1J7JIU1"/>
<dbReference type="AlphaFoldDB" id="A0A1J7JIU1"/>
<dbReference type="GO" id="GO:0051118">
    <property type="term" value="F:glucan endo-1,3-alpha-glucosidase activity"/>
    <property type="evidence" value="ECO:0007669"/>
    <property type="project" value="InterPro"/>
</dbReference>
<dbReference type="Pfam" id="PF03659">
    <property type="entry name" value="Glyco_hydro_71"/>
    <property type="match status" value="1"/>
</dbReference>
<dbReference type="Proteomes" id="UP000182658">
    <property type="component" value="Unassembled WGS sequence"/>
</dbReference>
<name>A0A1J7JIU1_9PEZI</name>